<name>A0ABW5PIK5_9BACL</name>
<dbReference type="RefSeq" id="WP_377604116.1">
    <property type="nucleotide sequence ID" value="NZ_JBHUME010000009.1"/>
</dbReference>
<organism evidence="3 4">
    <name type="scientific">Paenibacillus gansuensis</name>
    <dbReference type="NCBI Taxonomy" id="306542"/>
    <lineage>
        <taxon>Bacteria</taxon>
        <taxon>Bacillati</taxon>
        <taxon>Bacillota</taxon>
        <taxon>Bacilli</taxon>
        <taxon>Bacillales</taxon>
        <taxon>Paenibacillaceae</taxon>
        <taxon>Paenibacillus</taxon>
    </lineage>
</organism>
<dbReference type="Gene3D" id="1.10.510.10">
    <property type="entry name" value="Transferase(Phosphotransferase) domain 1"/>
    <property type="match status" value="1"/>
</dbReference>
<dbReference type="InterPro" id="IPR017441">
    <property type="entry name" value="Protein_kinase_ATP_BS"/>
</dbReference>
<comment type="caution">
    <text evidence="3">The sequence shown here is derived from an EMBL/GenBank/DDBJ whole genome shotgun (WGS) entry which is preliminary data.</text>
</comment>
<reference evidence="4" key="1">
    <citation type="journal article" date="2019" name="Int. J. Syst. Evol. Microbiol.">
        <title>The Global Catalogue of Microorganisms (GCM) 10K type strain sequencing project: providing services to taxonomists for standard genome sequencing and annotation.</title>
        <authorList>
            <consortium name="The Broad Institute Genomics Platform"/>
            <consortium name="The Broad Institute Genome Sequencing Center for Infectious Disease"/>
            <person name="Wu L."/>
            <person name="Ma J."/>
        </authorList>
    </citation>
    <scope>NUCLEOTIDE SEQUENCE [LARGE SCALE GENOMIC DNA]</scope>
    <source>
        <strain evidence="4">KCTC 3950</strain>
    </source>
</reference>
<keyword evidence="4" id="KW-1185">Reference proteome</keyword>
<keyword evidence="3" id="KW-0808">Transferase</keyword>
<keyword evidence="1" id="KW-0067">ATP-binding</keyword>
<dbReference type="Proteomes" id="UP001597541">
    <property type="component" value="Unassembled WGS sequence"/>
</dbReference>
<dbReference type="PROSITE" id="PS50011">
    <property type="entry name" value="PROTEIN_KINASE_DOM"/>
    <property type="match status" value="1"/>
</dbReference>
<evidence type="ECO:0000256" key="1">
    <source>
        <dbReference type="PROSITE-ProRule" id="PRU10141"/>
    </source>
</evidence>
<keyword evidence="3" id="KW-0418">Kinase</keyword>
<evidence type="ECO:0000313" key="4">
    <source>
        <dbReference type="Proteomes" id="UP001597541"/>
    </source>
</evidence>
<dbReference type="SUPFAM" id="SSF56112">
    <property type="entry name" value="Protein kinase-like (PK-like)"/>
    <property type="match status" value="1"/>
</dbReference>
<keyword evidence="3" id="KW-0723">Serine/threonine-protein kinase</keyword>
<dbReference type="Pfam" id="PF00069">
    <property type="entry name" value="Pkinase"/>
    <property type="match status" value="1"/>
</dbReference>
<feature type="binding site" evidence="1">
    <location>
        <position position="56"/>
    </location>
    <ligand>
        <name>ATP</name>
        <dbReference type="ChEBI" id="CHEBI:30616"/>
    </ligand>
</feature>
<feature type="domain" description="Protein kinase" evidence="2">
    <location>
        <begin position="27"/>
        <end position="274"/>
    </location>
</feature>
<dbReference type="InterPro" id="IPR000719">
    <property type="entry name" value="Prot_kinase_dom"/>
</dbReference>
<accession>A0ABW5PIK5</accession>
<protein>
    <submittedName>
        <fullName evidence="3">Serine/threonine protein kinase</fullName>
    </submittedName>
</protein>
<evidence type="ECO:0000313" key="3">
    <source>
        <dbReference type="EMBL" id="MFD2613872.1"/>
    </source>
</evidence>
<dbReference type="EMBL" id="JBHUME010000009">
    <property type="protein sequence ID" value="MFD2613872.1"/>
    <property type="molecule type" value="Genomic_DNA"/>
</dbReference>
<proteinExistence type="predicted"/>
<gene>
    <name evidence="3" type="ORF">ACFSUF_15755</name>
</gene>
<keyword evidence="1" id="KW-0547">Nucleotide-binding</keyword>
<dbReference type="PANTHER" id="PTHR24347">
    <property type="entry name" value="SERINE/THREONINE-PROTEIN KINASE"/>
    <property type="match status" value="1"/>
</dbReference>
<dbReference type="PROSITE" id="PS00107">
    <property type="entry name" value="PROTEIN_KINASE_ATP"/>
    <property type="match status" value="1"/>
</dbReference>
<sequence length="274" mass="31311">MLAYLKQVAASWIDFPLRPGLIVRKKYRIEHFLGIGSYGLTYVGKELATGKEFVLKQAKPSKGSKARLLLAREADILQMLDLAQIPKLTEVFEWRKKPFLVMDYIRGQTVEDLIFLEGRTFSETDCLKLMLELTRLVEMIHNQGIVHLDLRIPNVLMKEGKLHVIDFGLARKIGEEPEPEPKGLDAAAAAEHRLRRTPQPASDLYALGHFLLFLLYSAYETPQEEEEADWQTELQLAPDLKGALRRLLQIDQPYSGATEFRSELIELLRVRSAL</sequence>
<dbReference type="SMART" id="SM00220">
    <property type="entry name" value="S_TKc"/>
    <property type="match status" value="1"/>
</dbReference>
<dbReference type="InterPro" id="IPR011009">
    <property type="entry name" value="Kinase-like_dom_sf"/>
</dbReference>
<evidence type="ECO:0000259" key="2">
    <source>
        <dbReference type="PROSITE" id="PS50011"/>
    </source>
</evidence>
<dbReference type="GO" id="GO:0004674">
    <property type="term" value="F:protein serine/threonine kinase activity"/>
    <property type="evidence" value="ECO:0007669"/>
    <property type="project" value="UniProtKB-KW"/>
</dbReference>